<dbReference type="EMBL" id="AAFI02000039">
    <property type="protein sequence ID" value="EAL66971.1"/>
    <property type="molecule type" value="Genomic_DNA"/>
</dbReference>
<evidence type="ECO:0000313" key="2">
    <source>
        <dbReference type="Proteomes" id="UP000002195"/>
    </source>
</evidence>
<proteinExistence type="predicted"/>
<dbReference type="KEGG" id="ddi:DDB_G0280859"/>
<gene>
    <name evidence="1" type="ORF">DDB_G0280859</name>
</gene>
<evidence type="ECO:0000313" key="1">
    <source>
        <dbReference type="EMBL" id="EAL66971.1"/>
    </source>
</evidence>
<sequence length="213" mass="25355">MLHKFGPIFRVKRFRRAQRLHRERINRERNLQRQRLYDRLYPRRIIQNGNIFIDSFNSINTLTKSGHELLEISQSPFQQIIKKIFVVFFQDYFSLPVNIKQSDLELVLNNKVNQPKYQFQVKILTFKNRSEDEYPPHMQIVVNGKNVIDQIYKIKKDNIENGITVFYYNPIDVSQNIQNKNTFTINTHETIGVLMLQIVKINGFISTLNLANL</sequence>
<protein>
    <submittedName>
        <fullName evidence="1">Uncharacterized protein</fullName>
    </submittedName>
</protein>
<organism evidence="1 2">
    <name type="scientific">Dictyostelium discoideum</name>
    <name type="common">Social amoeba</name>
    <dbReference type="NCBI Taxonomy" id="44689"/>
    <lineage>
        <taxon>Eukaryota</taxon>
        <taxon>Amoebozoa</taxon>
        <taxon>Evosea</taxon>
        <taxon>Eumycetozoa</taxon>
        <taxon>Dictyostelia</taxon>
        <taxon>Dictyosteliales</taxon>
        <taxon>Dictyosteliaceae</taxon>
        <taxon>Dictyostelium</taxon>
    </lineage>
</organism>
<dbReference type="VEuPathDB" id="AmoebaDB:DDB_G0280859"/>
<dbReference type="RefSeq" id="XP_640948.1">
    <property type="nucleotide sequence ID" value="XM_635856.1"/>
</dbReference>
<dbReference type="PaxDb" id="44689-DDB0215215"/>
<dbReference type="dictyBase" id="DDB_G0280859"/>
<name>Q54US3_DICDI</name>
<keyword evidence="2" id="KW-1185">Reference proteome</keyword>
<dbReference type="Proteomes" id="UP000002195">
    <property type="component" value="Unassembled WGS sequence"/>
</dbReference>
<dbReference type="InParanoid" id="Q54US3"/>
<comment type="caution">
    <text evidence="1">The sequence shown here is derived from an EMBL/GenBank/DDBJ whole genome shotgun (WGS) entry which is preliminary data.</text>
</comment>
<reference evidence="1 2" key="1">
    <citation type="journal article" date="2005" name="Nature">
        <title>The genome of the social amoeba Dictyostelium discoideum.</title>
        <authorList>
            <consortium name="The Dictyostelium discoideum Sequencing Consortium"/>
            <person name="Eichinger L."/>
            <person name="Pachebat J.A."/>
            <person name="Glockner G."/>
            <person name="Rajandream M.A."/>
            <person name="Sucgang R."/>
            <person name="Berriman M."/>
            <person name="Song J."/>
            <person name="Olsen R."/>
            <person name="Szafranski K."/>
            <person name="Xu Q."/>
            <person name="Tunggal B."/>
            <person name="Kummerfeld S."/>
            <person name="Madera M."/>
            <person name="Konfortov B.A."/>
            <person name="Rivero F."/>
            <person name="Bankier A.T."/>
            <person name="Lehmann R."/>
            <person name="Hamlin N."/>
            <person name="Davies R."/>
            <person name="Gaudet P."/>
            <person name="Fey P."/>
            <person name="Pilcher K."/>
            <person name="Chen G."/>
            <person name="Saunders D."/>
            <person name="Sodergren E."/>
            <person name="Davis P."/>
            <person name="Kerhornou A."/>
            <person name="Nie X."/>
            <person name="Hall N."/>
            <person name="Anjard C."/>
            <person name="Hemphill L."/>
            <person name="Bason N."/>
            <person name="Farbrother P."/>
            <person name="Desany B."/>
            <person name="Just E."/>
            <person name="Morio T."/>
            <person name="Rost R."/>
            <person name="Churcher C."/>
            <person name="Cooper J."/>
            <person name="Haydock S."/>
            <person name="van Driessche N."/>
            <person name="Cronin A."/>
            <person name="Goodhead I."/>
            <person name="Muzny D."/>
            <person name="Mourier T."/>
            <person name="Pain A."/>
            <person name="Lu M."/>
            <person name="Harper D."/>
            <person name="Lindsay R."/>
            <person name="Hauser H."/>
            <person name="James K."/>
            <person name="Quiles M."/>
            <person name="Madan Babu M."/>
            <person name="Saito T."/>
            <person name="Buchrieser C."/>
            <person name="Wardroper A."/>
            <person name="Felder M."/>
            <person name="Thangavelu M."/>
            <person name="Johnson D."/>
            <person name="Knights A."/>
            <person name="Loulseged H."/>
            <person name="Mungall K."/>
            <person name="Oliver K."/>
            <person name="Price C."/>
            <person name="Quail M.A."/>
            <person name="Urushihara H."/>
            <person name="Hernandez J."/>
            <person name="Rabbinowitsch E."/>
            <person name="Steffen D."/>
            <person name="Sanders M."/>
            <person name="Ma J."/>
            <person name="Kohara Y."/>
            <person name="Sharp S."/>
            <person name="Simmonds M."/>
            <person name="Spiegler S."/>
            <person name="Tivey A."/>
            <person name="Sugano S."/>
            <person name="White B."/>
            <person name="Walker D."/>
            <person name="Woodward J."/>
            <person name="Winckler T."/>
            <person name="Tanaka Y."/>
            <person name="Shaulsky G."/>
            <person name="Schleicher M."/>
            <person name="Weinstock G."/>
            <person name="Rosenthal A."/>
            <person name="Cox E.C."/>
            <person name="Chisholm R.L."/>
            <person name="Gibbs R."/>
            <person name="Loomis W.F."/>
            <person name="Platzer M."/>
            <person name="Kay R.R."/>
            <person name="Williams J."/>
            <person name="Dear P.H."/>
            <person name="Noegel A.A."/>
            <person name="Barrell B."/>
            <person name="Kuspa A."/>
        </authorList>
    </citation>
    <scope>NUCLEOTIDE SEQUENCE [LARGE SCALE GENOMIC DNA]</scope>
    <source>
        <strain evidence="1 2">AX4</strain>
    </source>
</reference>
<accession>Q54US3</accession>
<dbReference type="HOGENOM" id="CLU_1296447_0_0_1"/>
<dbReference type="GeneID" id="8622752"/>
<dbReference type="AlphaFoldDB" id="Q54US3"/>